<evidence type="ECO:0000313" key="1">
    <source>
        <dbReference type="EMBL" id="MBC2834124.1"/>
    </source>
</evidence>
<dbReference type="GO" id="GO:0000160">
    <property type="term" value="P:phosphorelay signal transduction system"/>
    <property type="evidence" value="ECO:0007669"/>
    <property type="project" value="InterPro"/>
</dbReference>
<comment type="caution">
    <text evidence="1">The sequence shown here is derived from an EMBL/GenBank/DDBJ whole genome shotgun (WGS) entry which is preliminary data.</text>
</comment>
<proteinExistence type="predicted"/>
<sequence length="130" mass="13425">MSLAANPPPCPWAAAAPLIGDGAALRGILDLAGPETGQRILVQMELDLAATLSALQEAVVSGDFRTIRAQSHVLVSIVGTIGAMRLHAAARRLNESAHAEDAARVAFETAELARDGAALARAIGRIRAQA</sequence>
<keyword evidence="2" id="KW-1185">Reference proteome</keyword>
<dbReference type="RefSeq" id="WP_185795751.1">
    <property type="nucleotide sequence ID" value="NZ_JACLQD010000001.1"/>
</dbReference>
<gene>
    <name evidence="1" type="ORF">H7F16_01305</name>
</gene>
<evidence type="ECO:0008006" key="3">
    <source>
        <dbReference type="Google" id="ProtNLM"/>
    </source>
</evidence>
<accession>A0A842I4R5</accession>
<dbReference type="SUPFAM" id="SSF47226">
    <property type="entry name" value="Histidine-containing phosphotransfer domain, HPT domain"/>
    <property type="match status" value="1"/>
</dbReference>
<organism evidence="1 2">
    <name type="scientific">Paragemmobacter straminiformis</name>
    <dbReference type="NCBI Taxonomy" id="2045119"/>
    <lineage>
        <taxon>Bacteria</taxon>
        <taxon>Pseudomonadati</taxon>
        <taxon>Pseudomonadota</taxon>
        <taxon>Alphaproteobacteria</taxon>
        <taxon>Rhodobacterales</taxon>
        <taxon>Paracoccaceae</taxon>
        <taxon>Paragemmobacter</taxon>
    </lineage>
</organism>
<reference evidence="1 2" key="1">
    <citation type="journal article" date="2017" name="Int. J. Syst. Evol. Microbiol.">
        <title>Gemmobacter straminiformis sp. nov., isolated from an artificial fountain.</title>
        <authorList>
            <person name="Kang J.Y."/>
            <person name="Kim M.J."/>
            <person name="Chun J."/>
            <person name="Son K.P."/>
            <person name="Jahng K.Y."/>
        </authorList>
    </citation>
    <scope>NUCLEOTIDE SEQUENCE [LARGE SCALE GENOMIC DNA]</scope>
    <source>
        <strain evidence="1 2">CAM-8</strain>
    </source>
</reference>
<protein>
    <recommendedName>
        <fullName evidence="3">Hpt domain-containing protein</fullName>
    </recommendedName>
</protein>
<dbReference type="InterPro" id="IPR036641">
    <property type="entry name" value="HPT_dom_sf"/>
</dbReference>
<dbReference type="Gene3D" id="1.20.120.160">
    <property type="entry name" value="HPT domain"/>
    <property type="match status" value="1"/>
</dbReference>
<evidence type="ECO:0000313" key="2">
    <source>
        <dbReference type="Proteomes" id="UP000555411"/>
    </source>
</evidence>
<dbReference type="Proteomes" id="UP000555411">
    <property type="component" value="Unassembled WGS sequence"/>
</dbReference>
<dbReference type="EMBL" id="JACLQD010000001">
    <property type="protein sequence ID" value="MBC2834124.1"/>
    <property type="molecule type" value="Genomic_DNA"/>
</dbReference>
<name>A0A842I4R5_9RHOB</name>
<dbReference type="AlphaFoldDB" id="A0A842I4R5"/>